<feature type="transmembrane region" description="Helical" evidence="5">
    <location>
        <begin position="25"/>
        <end position="46"/>
    </location>
</feature>
<dbReference type="eggNOG" id="COG0840">
    <property type="taxonomic scope" value="Bacteria"/>
</dbReference>
<evidence type="ECO:0000313" key="8">
    <source>
        <dbReference type="Proteomes" id="UP000007383"/>
    </source>
</evidence>
<dbReference type="AlphaFoldDB" id="H9UFR9"/>
<organism evidence="7 8">
    <name type="scientific">Spirochaeta africana (strain ATCC 700263 / DSM 8902 / Z-7692)</name>
    <dbReference type="NCBI Taxonomy" id="889378"/>
    <lineage>
        <taxon>Bacteria</taxon>
        <taxon>Pseudomonadati</taxon>
        <taxon>Spirochaetota</taxon>
        <taxon>Spirochaetia</taxon>
        <taxon>Spirochaetales</taxon>
        <taxon>Spirochaetaceae</taxon>
        <taxon>Spirochaeta</taxon>
    </lineage>
</organism>
<keyword evidence="5" id="KW-0472">Membrane</keyword>
<feature type="region of interest" description="Disordered" evidence="4">
    <location>
        <begin position="252"/>
        <end position="283"/>
    </location>
</feature>
<dbReference type="OrthoDB" id="369592at2"/>
<dbReference type="InterPro" id="IPR004090">
    <property type="entry name" value="Chemotax_Me-accpt_rcpt"/>
</dbReference>
<dbReference type="GO" id="GO:0006935">
    <property type="term" value="P:chemotaxis"/>
    <property type="evidence" value="ECO:0007669"/>
    <property type="project" value="UniProtKB-KW"/>
</dbReference>
<evidence type="ECO:0000256" key="2">
    <source>
        <dbReference type="ARBA" id="ARBA00029447"/>
    </source>
</evidence>
<protein>
    <submittedName>
        <fullName evidence="7">Methyl-accepting chemotaxis protein</fullName>
    </submittedName>
</protein>
<reference evidence="8" key="1">
    <citation type="journal article" date="2013" name="Stand. Genomic Sci.">
        <title>Complete genome sequence of the halophilic bacterium Spirochaeta africana type strain (Z-7692(T)) from the alkaline Lake Magadi in the East African Rift.</title>
        <authorList>
            <person name="Liolos K."/>
            <person name="Abt B."/>
            <person name="Scheuner C."/>
            <person name="Teshima H."/>
            <person name="Held B."/>
            <person name="Lapidus A."/>
            <person name="Nolan M."/>
            <person name="Lucas S."/>
            <person name="Deshpande S."/>
            <person name="Cheng J.F."/>
            <person name="Tapia R."/>
            <person name="Goodwin L.A."/>
            <person name="Pitluck S."/>
            <person name="Pagani I."/>
            <person name="Ivanova N."/>
            <person name="Mavromatis K."/>
            <person name="Mikhailova N."/>
            <person name="Huntemann M."/>
            <person name="Pati A."/>
            <person name="Chen A."/>
            <person name="Palaniappan K."/>
            <person name="Land M."/>
            <person name="Rohde M."/>
            <person name="Tindall B.J."/>
            <person name="Detter J.C."/>
            <person name="Goker M."/>
            <person name="Bristow J."/>
            <person name="Eisen J.A."/>
            <person name="Markowitz V."/>
            <person name="Hugenholtz P."/>
            <person name="Woyke T."/>
            <person name="Klenk H.P."/>
            <person name="Kyrpides N.C."/>
        </authorList>
    </citation>
    <scope>NUCLEOTIDE SEQUENCE</scope>
    <source>
        <strain evidence="8">ATCC 700263 / DSM 8902 / Z-7692</strain>
    </source>
</reference>
<dbReference type="InterPro" id="IPR004089">
    <property type="entry name" value="MCPsignal_dom"/>
</dbReference>
<dbReference type="GO" id="GO:0004888">
    <property type="term" value="F:transmembrane signaling receptor activity"/>
    <property type="evidence" value="ECO:0007669"/>
    <property type="project" value="InterPro"/>
</dbReference>
<feature type="transmembrane region" description="Helical" evidence="5">
    <location>
        <begin position="157"/>
        <end position="179"/>
    </location>
</feature>
<evidence type="ECO:0000313" key="7">
    <source>
        <dbReference type="EMBL" id="AFG36362.1"/>
    </source>
</evidence>
<dbReference type="PANTHER" id="PTHR43531">
    <property type="entry name" value="PROTEIN ICFG"/>
    <property type="match status" value="1"/>
</dbReference>
<dbReference type="PROSITE" id="PS50111">
    <property type="entry name" value="CHEMOTAXIS_TRANSDUC_2"/>
    <property type="match status" value="1"/>
</dbReference>
<keyword evidence="5" id="KW-1133">Transmembrane helix</keyword>
<dbReference type="SUPFAM" id="SSF58104">
    <property type="entry name" value="Methyl-accepting chemotaxis protein (MCP) signaling domain"/>
    <property type="match status" value="1"/>
</dbReference>
<keyword evidence="3" id="KW-0807">Transducer</keyword>
<dbReference type="Gene3D" id="1.10.287.950">
    <property type="entry name" value="Methyl-accepting chemotaxis protein"/>
    <property type="match status" value="1"/>
</dbReference>
<dbReference type="RefSeq" id="WP_014454360.1">
    <property type="nucleotide sequence ID" value="NC_017098.1"/>
</dbReference>
<dbReference type="HOGENOM" id="CLU_037747_0_0_12"/>
<dbReference type="EMBL" id="CP003282">
    <property type="protein sequence ID" value="AFG36362.1"/>
    <property type="molecule type" value="Genomic_DNA"/>
</dbReference>
<dbReference type="PRINTS" id="PR00260">
    <property type="entry name" value="CHEMTRNSDUCR"/>
</dbReference>
<evidence type="ECO:0000259" key="6">
    <source>
        <dbReference type="PROSITE" id="PS50111"/>
    </source>
</evidence>
<feature type="transmembrane region" description="Helical" evidence="5">
    <location>
        <begin position="81"/>
        <end position="98"/>
    </location>
</feature>
<proteinExistence type="inferred from homology"/>
<evidence type="ECO:0000256" key="4">
    <source>
        <dbReference type="SAM" id="MobiDB-lite"/>
    </source>
</evidence>
<dbReference type="PANTHER" id="PTHR43531:SF11">
    <property type="entry name" value="METHYL-ACCEPTING CHEMOTAXIS PROTEIN 3"/>
    <property type="match status" value="1"/>
</dbReference>
<dbReference type="KEGG" id="sfc:Spiaf_0254"/>
<comment type="similarity">
    <text evidence="2">Belongs to the methyl-accepting chemotaxis (MCP) protein family.</text>
</comment>
<evidence type="ECO:0000256" key="5">
    <source>
        <dbReference type="SAM" id="Phobius"/>
    </source>
</evidence>
<keyword evidence="5" id="KW-0812">Transmembrane</keyword>
<dbReference type="SMART" id="SM00283">
    <property type="entry name" value="MA"/>
    <property type="match status" value="1"/>
</dbReference>
<accession>H9UFR9</accession>
<dbReference type="Proteomes" id="UP000007383">
    <property type="component" value="Chromosome"/>
</dbReference>
<feature type="transmembrane region" description="Helical" evidence="5">
    <location>
        <begin position="104"/>
        <end position="121"/>
    </location>
</feature>
<dbReference type="Pfam" id="PF00015">
    <property type="entry name" value="MCPsignal"/>
    <property type="match status" value="1"/>
</dbReference>
<name>H9UFR9_SPIAZ</name>
<sequence>MLFTNTMTRPYATQPVNVRFKVQNFAFSLVIISAVTLLMSIVHIVTGNLANLISSVPTLAASLAAGYALARGHRQSASTAYLLLLSTAPFGIMLLQDFAGYRDIYMYTAFAFPIAIMAVVIGTRRTQLSLAVALQIALAGVYIGIRFPPAGDQLATVINSVLFAVFFYGLGISLLYIIFRVEARIMLSLAENDARSARRLEQLNTLLRTAHDSLAVGTELSSLSSSTVTQTREIEASGSEVARLLQGLEETVHRSSDSQQQLEQGGKSVEQQMNEQTDAVNQSSAAVEQMTASIQEIARSAREKTAIVQELSTESARTRESFSATERSLETLRKSSAQVVEVIGVIEEIAARTNLLAMNAAIEAAHAGESGKGFAVVANEIRKLAAETNENSRLSRDLLSRNATDIQLVMDASSDNRSHLNGIQDRIQDVQQALEEISNGMNEMSQGTNEITGVIQVLTRIHSTVSTAVAEMNQIIADTHQAFLQIQQDTETASGAITGITTRAEELKSGAERLQEIGQENQAGIEKINAALNTVESED</sequence>
<keyword evidence="1" id="KW-0145">Chemotaxis</keyword>
<feature type="domain" description="Methyl-accepting transducer" evidence="6">
    <location>
        <begin position="251"/>
        <end position="473"/>
    </location>
</feature>
<keyword evidence="8" id="KW-1185">Reference proteome</keyword>
<dbReference type="STRING" id="889378.Spiaf_0254"/>
<dbReference type="InterPro" id="IPR051310">
    <property type="entry name" value="MCP_chemotaxis"/>
</dbReference>
<feature type="transmembrane region" description="Helical" evidence="5">
    <location>
        <begin position="52"/>
        <end position="69"/>
    </location>
</feature>
<dbReference type="GO" id="GO:0005886">
    <property type="term" value="C:plasma membrane"/>
    <property type="evidence" value="ECO:0007669"/>
    <property type="project" value="TreeGrafter"/>
</dbReference>
<evidence type="ECO:0000256" key="1">
    <source>
        <dbReference type="ARBA" id="ARBA00022500"/>
    </source>
</evidence>
<feature type="transmembrane region" description="Helical" evidence="5">
    <location>
        <begin position="128"/>
        <end position="145"/>
    </location>
</feature>
<evidence type="ECO:0000256" key="3">
    <source>
        <dbReference type="PROSITE-ProRule" id="PRU00284"/>
    </source>
</evidence>
<dbReference type="GO" id="GO:0007165">
    <property type="term" value="P:signal transduction"/>
    <property type="evidence" value="ECO:0007669"/>
    <property type="project" value="UniProtKB-KW"/>
</dbReference>
<feature type="compositionally biased region" description="Polar residues" evidence="4">
    <location>
        <begin position="257"/>
        <end position="283"/>
    </location>
</feature>
<dbReference type="PATRIC" id="fig|889378.3.peg.257"/>
<gene>
    <name evidence="7" type="ordered locus">Spiaf_0254</name>
</gene>